<dbReference type="InterPro" id="IPR027417">
    <property type="entry name" value="P-loop_NTPase"/>
</dbReference>
<dbReference type="InterPro" id="IPR036322">
    <property type="entry name" value="WD40_repeat_dom_sf"/>
</dbReference>
<gene>
    <name evidence="6" type="ORF">LSTR_LSTR003400</name>
</gene>
<dbReference type="SMART" id="SM00596">
    <property type="entry name" value="PRE_C2HC"/>
    <property type="match status" value="1"/>
</dbReference>
<feature type="repeat" description="WD" evidence="3">
    <location>
        <begin position="855"/>
        <end position="896"/>
    </location>
</feature>
<dbReference type="Pfam" id="PF00400">
    <property type="entry name" value="WD40"/>
    <property type="match status" value="7"/>
</dbReference>
<dbReference type="Gene3D" id="2.130.10.10">
    <property type="entry name" value="YVTN repeat-like/Quinoprotein amine dehydrogenase"/>
    <property type="match status" value="3"/>
</dbReference>
<dbReference type="SUPFAM" id="SSF52540">
    <property type="entry name" value="P-loop containing nucleoside triphosphate hydrolases"/>
    <property type="match status" value="1"/>
</dbReference>
<keyword evidence="2" id="KW-0677">Repeat</keyword>
<keyword evidence="1 3" id="KW-0853">WD repeat</keyword>
<feature type="repeat" description="WD" evidence="3">
    <location>
        <begin position="1389"/>
        <end position="1430"/>
    </location>
</feature>
<dbReference type="InParanoid" id="A0A482X1M1"/>
<evidence type="ECO:0000256" key="1">
    <source>
        <dbReference type="ARBA" id="ARBA00022574"/>
    </source>
</evidence>
<dbReference type="InterPro" id="IPR006579">
    <property type="entry name" value="Pre_C2HC_dom"/>
</dbReference>
<feature type="repeat" description="WD" evidence="3">
    <location>
        <begin position="945"/>
        <end position="986"/>
    </location>
</feature>
<dbReference type="OrthoDB" id="9990676at2759"/>
<dbReference type="FunCoup" id="A0A482X1M1">
    <property type="interactions" value="56"/>
</dbReference>
<feature type="repeat" description="WD" evidence="3">
    <location>
        <begin position="1431"/>
        <end position="1473"/>
    </location>
</feature>
<dbReference type="PANTHER" id="PTHR19871">
    <property type="entry name" value="BETA TRANSDUCIN-RELATED PROTEIN"/>
    <property type="match status" value="1"/>
</dbReference>
<name>A0A482X1M1_LAOST</name>
<dbReference type="Pfam" id="PF07530">
    <property type="entry name" value="PRE_C2HC"/>
    <property type="match status" value="1"/>
</dbReference>
<evidence type="ECO:0000259" key="5">
    <source>
        <dbReference type="SMART" id="SM00596"/>
    </source>
</evidence>
<dbReference type="Proteomes" id="UP000291343">
    <property type="component" value="Unassembled WGS sequence"/>
</dbReference>
<evidence type="ECO:0000313" key="6">
    <source>
        <dbReference type="EMBL" id="RZF39739.1"/>
    </source>
</evidence>
<feature type="domain" description="Pre-C2HC" evidence="5">
    <location>
        <begin position="1303"/>
        <end position="1371"/>
    </location>
</feature>
<dbReference type="PROSITE" id="PS50082">
    <property type="entry name" value="WD_REPEATS_2"/>
    <property type="match status" value="7"/>
</dbReference>
<proteinExistence type="predicted"/>
<dbReference type="Pfam" id="PF25469">
    <property type="entry name" value="WHD_NWD1"/>
    <property type="match status" value="1"/>
</dbReference>
<dbReference type="SMART" id="SM00320">
    <property type="entry name" value="WD40"/>
    <property type="match status" value="10"/>
</dbReference>
<dbReference type="InterPro" id="IPR052752">
    <property type="entry name" value="NACHT-WD_repeat"/>
</dbReference>
<feature type="region of interest" description="Disordered" evidence="4">
    <location>
        <begin position="1666"/>
        <end position="1714"/>
    </location>
</feature>
<accession>A0A482X1M1</accession>
<dbReference type="InterPro" id="IPR019775">
    <property type="entry name" value="WD40_repeat_CS"/>
</dbReference>
<dbReference type="Gene3D" id="3.40.50.300">
    <property type="entry name" value="P-loop containing nucleotide triphosphate hydrolases"/>
    <property type="match status" value="1"/>
</dbReference>
<evidence type="ECO:0000256" key="4">
    <source>
        <dbReference type="SAM" id="MobiDB-lite"/>
    </source>
</evidence>
<dbReference type="PROSITE" id="PS00678">
    <property type="entry name" value="WD_REPEATS_1"/>
    <property type="match status" value="3"/>
</dbReference>
<dbReference type="STRING" id="195883.A0A482X1M1"/>
<keyword evidence="7" id="KW-1185">Reference proteome</keyword>
<dbReference type="SUPFAM" id="SSF50978">
    <property type="entry name" value="WD40 repeat-like"/>
    <property type="match status" value="3"/>
</dbReference>
<dbReference type="PROSITE" id="PS50294">
    <property type="entry name" value="WD_REPEATS_REGION"/>
    <property type="match status" value="7"/>
</dbReference>
<dbReference type="EMBL" id="QKKF02019605">
    <property type="protein sequence ID" value="RZF39739.1"/>
    <property type="molecule type" value="Genomic_DNA"/>
</dbReference>
<feature type="repeat" description="WD" evidence="3">
    <location>
        <begin position="1139"/>
        <end position="1180"/>
    </location>
</feature>
<dbReference type="CDD" id="cd00200">
    <property type="entry name" value="WD40"/>
    <property type="match status" value="2"/>
</dbReference>
<feature type="repeat" description="WD" evidence="3">
    <location>
        <begin position="1181"/>
        <end position="1222"/>
    </location>
</feature>
<reference evidence="6 7" key="1">
    <citation type="journal article" date="2017" name="Gigascience">
        <title>Genome sequence of the small brown planthopper, Laodelphax striatellus.</title>
        <authorList>
            <person name="Zhu J."/>
            <person name="Jiang F."/>
            <person name="Wang X."/>
            <person name="Yang P."/>
            <person name="Bao Y."/>
            <person name="Zhao W."/>
            <person name="Wang W."/>
            <person name="Lu H."/>
            <person name="Wang Q."/>
            <person name="Cui N."/>
            <person name="Li J."/>
            <person name="Chen X."/>
            <person name="Luo L."/>
            <person name="Yu J."/>
            <person name="Kang L."/>
            <person name="Cui F."/>
        </authorList>
    </citation>
    <scope>NUCLEOTIDE SEQUENCE [LARGE SCALE GENOMIC DNA]</scope>
    <source>
        <strain evidence="6">Lst14</strain>
    </source>
</reference>
<sequence length="1714" mass="190238">MINEEVVEEVLRGHLEASKWAIPRVVKVFISSTRTDFQEERKILLEQVGPEIQDMFDNTGLEVELVDMHYGTGQDVHLDPFQFDDHLHEIKRCHKVSRGCFYLCLVGEKTTPSPLPASLPANQVTTLKERLGDEIDTLYPPDENGSDAVRSLRRPGDISDEEWHKRMTTLIDQLKELGEECPPQLRRSAVEHQFQVAAELNPDCMLGVIRSWEGTQTEPENLKSAQRIWQCLEDTLPGDNVVKLTVPWKGGGVDPDFNEHDEYISSFQETITDKLKMLINKSIEENPEINARNKPNQEVFKEALVHLALCQKYVNTTLKKVDWSGSPTLDHIKHLMTSATTRHGPILVQGGHGSGKTALINTIYVRCEEWFGKKALRIIRFAGMTPRSSYNLELLRIICSQLTLLLQPSAPCIPRDASFDPLYVNNWFQTLVRRFDIDAPDGAGHLVIILIDDLHRLNPLDSDIVAALSWLPISLPSNIHIVATTSVPPDVLKLTPVQREKFRAAECYLELPPASEKSLESKVEKALDELAEDIGSTAMARLSSQLTIAEFGLSETELLELLMPTSGDVLELSDGFFNFSTFCSVLRKMMNRDLLREKFMSGRALLCWKHELTSKAARKRYLLQQDTTRALHAEIANLFFSEIATQQQTQQEGTVQSHEEGKQTPFQSSLQANDVTYSLRHVEESWIHLLKSGDSSRLKQLTMCNFDFLLAAVRTVSVSYLRSILEHVRCYLLDRELELVYYTVRKSSDVLTRDTLQFGAQLICWLRSVADSSGELMARLMLSAMAWCDGYTDPLLVPLTGWLQPPLPLQIKNVVVNGGVNLIEPTPSAQHIVVVPHTGDPQLWHVMSNTLVTTFKGHSGRVLCIAMTKQSQYLLTGGEDTSIIIWDLKTFELKLRIYEHIAPVLCLTPALNNTLIASGGDDSRIIVTQLLPSGRRKAGDVVIKIDHHRGPVTNVLVTAASDILISGSSDGSVCLWTLDTFTVLNTITLPSPVCRLAISSDSVFLLAACEDNQLYLHTLATGTQIHCLRGHKAKVNESDIIKVGCSSRNNLKHQLRKPSQHMGGTANNADGCMVREVPDMSIANSGYQTTSSSRSLPWVNASSAQGGNRITFWSFRKEDGVGIDELGNQMTGKAPNQAQRPHTASISCLDISRDGTTAVTGAMDSLINVWLLNTHELSATLEGHSANVTCLAISPNGLFVISGSEDKTARVWGLTLGLVVSVFTGHQATVTAVGFVGQSPCVSSDRQGVLAVCGGRQRHPPSHRPGGISRTRVIVRVCVRASVSAATLVLFSRSMPRHNRAVPESITDDLKNQGYKVLEVVNKLKWKTKEPLDMFLISFSCEEDVKKIFGLKTVLGCKVEVENNKEGKADSTILRIWPLTTHRDDERFIVSHKEEITCFVLTVDSLHVITGSRDMSLKVWQVVGGKLTQVLVGHTDQVTCVAVAVTNKSIVVSGSRDANLIVWDMDTGDDLHLLTGHLGYVTCVKLSADGTLAVSGSEDKRIIAWDTKQGVPLSTLQLHLPILGVVMSTDVSRVAVHLLDSKHLPIVCLHNTPATYVKIPIYVAPAKEIEDLRPSGPKRPMKRLLKKEVSLDTYTWQKKYGHLTSSIMMTQVDERLRRRFSVSASMEEISKIPANKDLGSQCMGPEHAALVQSQHFDQLEALWNKKSPPRSRRTFQTLSKQNSRSSRRDSSENDDCPSPLEEVAGEISDLSSGD</sequence>
<dbReference type="InterPro" id="IPR001680">
    <property type="entry name" value="WD40_rpt"/>
</dbReference>
<protein>
    <recommendedName>
        <fullName evidence="5">Pre-C2HC domain-containing protein</fullName>
    </recommendedName>
</protein>
<evidence type="ECO:0000313" key="7">
    <source>
        <dbReference type="Proteomes" id="UP000291343"/>
    </source>
</evidence>
<evidence type="ECO:0000256" key="3">
    <source>
        <dbReference type="PROSITE-ProRule" id="PRU00221"/>
    </source>
</evidence>
<evidence type="ECO:0000256" key="2">
    <source>
        <dbReference type="ARBA" id="ARBA00022737"/>
    </source>
</evidence>
<dbReference type="PRINTS" id="PR00320">
    <property type="entry name" value="GPROTEINBRPT"/>
</dbReference>
<comment type="caution">
    <text evidence="6">The sequence shown here is derived from an EMBL/GenBank/DDBJ whole genome shotgun (WGS) entry which is preliminary data.</text>
</comment>
<dbReference type="PANTHER" id="PTHR19871:SF28">
    <property type="entry name" value="AAA+ ATPASE DOMAIN-CONTAINING PROTEIN"/>
    <property type="match status" value="1"/>
</dbReference>
<organism evidence="6 7">
    <name type="scientific">Laodelphax striatellus</name>
    <name type="common">Small brown planthopper</name>
    <name type="synonym">Delphax striatella</name>
    <dbReference type="NCBI Taxonomy" id="195883"/>
    <lineage>
        <taxon>Eukaryota</taxon>
        <taxon>Metazoa</taxon>
        <taxon>Ecdysozoa</taxon>
        <taxon>Arthropoda</taxon>
        <taxon>Hexapoda</taxon>
        <taxon>Insecta</taxon>
        <taxon>Pterygota</taxon>
        <taxon>Neoptera</taxon>
        <taxon>Paraneoptera</taxon>
        <taxon>Hemiptera</taxon>
        <taxon>Auchenorrhyncha</taxon>
        <taxon>Fulgoroidea</taxon>
        <taxon>Delphacidae</taxon>
        <taxon>Criomorphinae</taxon>
        <taxon>Laodelphax</taxon>
    </lineage>
</organism>
<dbReference type="InterPro" id="IPR057588">
    <property type="entry name" value="NWD1/2-like_WH"/>
</dbReference>
<feature type="repeat" description="WD" evidence="3">
    <location>
        <begin position="1474"/>
        <end position="1515"/>
    </location>
</feature>
<dbReference type="InterPro" id="IPR015943">
    <property type="entry name" value="WD40/YVTN_repeat-like_dom_sf"/>
</dbReference>
<dbReference type="InterPro" id="IPR020472">
    <property type="entry name" value="WD40_PAC1"/>
</dbReference>